<evidence type="ECO:0000256" key="8">
    <source>
        <dbReference type="ARBA" id="ARBA00023136"/>
    </source>
</evidence>
<dbReference type="AlphaFoldDB" id="A0A918DWV5"/>
<dbReference type="Proteomes" id="UP000599578">
    <property type="component" value="Unassembled WGS sequence"/>
</dbReference>
<evidence type="ECO:0000313" key="12">
    <source>
        <dbReference type="Proteomes" id="UP000599578"/>
    </source>
</evidence>
<evidence type="ECO:0000256" key="10">
    <source>
        <dbReference type="SAM" id="SignalP"/>
    </source>
</evidence>
<evidence type="ECO:0000256" key="9">
    <source>
        <dbReference type="ARBA" id="ARBA00023237"/>
    </source>
</evidence>
<dbReference type="InterPro" id="IPR050286">
    <property type="entry name" value="G_neg_Bact_CarbUptk_Porin"/>
</dbReference>
<evidence type="ECO:0000256" key="4">
    <source>
        <dbReference type="ARBA" id="ARBA00022452"/>
    </source>
</evidence>
<name>A0A918DWV5_9GAMM</name>
<evidence type="ECO:0000313" key="11">
    <source>
        <dbReference type="EMBL" id="GGO87389.1"/>
    </source>
</evidence>
<keyword evidence="10" id="KW-0732">Signal</keyword>
<dbReference type="CDD" id="cd01346">
    <property type="entry name" value="Maltoporin-like"/>
    <property type="match status" value="1"/>
</dbReference>
<dbReference type="Gene3D" id="2.40.170.10">
    <property type="entry name" value="Porin, LamB type"/>
    <property type="match status" value="1"/>
</dbReference>
<dbReference type="NCBIfam" id="NF006860">
    <property type="entry name" value="PRK09360.1"/>
    <property type="match status" value="1"/>
</dbReference>
<dbReference type="Pfam" id="PF02264">
    <property type="entry name" value="LamB"/>
    <property type="match status" value="1"/>
</dbReference>
<comment type="subcellular location">
    <subcellularLocation>
        <location evidence="1">Cell outer membrane</location>
        <topology evidence="1">Multi-pass membrane protein</topology>
    </subcellularLocation>
</comment>
<dbReference type="GO" id="GO:0015144">
    <property type="term" value="F:carbohydrate transmembrane transporter activity"/>
    <property type="evidence" value="ECO:0007669"/>
    <property type="project" value="TreeGrafter"/>
</dbReference>
<sequence length="415" mass="45304">MLGAAIAATVFSSAAFAVDFHGYLRSGIGATSGGGDQACFQAAGAPAKYRLGNECETYAEVGFGAELYNQDERSFYLDTMIAYKSNQANDWEAALGDNGDDGNPYDNSVASVRQFNVQAKNVIDALPGATLWAGKRYYKRHDVHINDYYYWDLSGPGAGIEDIDLGFGKLALAWTRNTDGTWVYDGAGTGTNVANDTVDVRLGDLEVNKDGMLELGFDYGSANLSEIQRDDPGFEDQKGYLFTVEHTQGNWFGGFNKLALQYATDGMVGTGHNNSAAGDGDMFRLVDQGVVKLGANTEMMYVAIYEDKDLDAGNGQTWTSFGVRPVYNWNEVMSTALELGYDLVEPQGDGDDADLVKLTLAQQWSAGRSFWARPQLRAFVTYARWDGDVYNAASESIDMGEDDGLTFGFQVEAWW</sequence>
<dbReference type="GO" id="GO:0015774">
    <property type="term" value="P:polysaccharide transport"/>
    <property type="evidence" value="ECO:0007669"/>
    <property type="project" value="TreeGrafter"/>
</dbReference>
<comment type="caution">
    <text evidence="11">The sequence shown here is derived from an EMBL/GenBank/DDBJ whole genome shotgun (WGS) entry which is preliminary data.</text>
</comment>
<dbReference type="GO" id="GO:0009279">
    <property type="term" value="C:cell outer membrane"/>
    <property type="evidence" value="ECO:0007669"/>
    <property type="project" value="UniProtKB-SubCell"/>
</dbReference>
<organism evidence="11 12">
    <name type="scientific">Marinobacterium nitratireducens</name>
    <dbReference type="NCBI Taxonomy" id="518897"/>
    <lineage>
        <taxon>Bacteria</taxon>
        <taxon>Pseudomonadati</taxon>
        <taxon>Pseudomonadota</taxon>
        <taxon>Gammaproteobacteria</taxon>
        <taxon>Oceanospirillales</taxon>
        <taxon>Oceanospirillaceae</taxon>
        <taxon>Marinobacterium</taxon>
    </lineage>
</organism>
<evidence type="ECO:0000256" key="5">
    <source>
        <dbReference type="ARBA" id="ARBA00022692"/>
    </source>
</evidence>
<dbReference type="SUPFAM" id="SSF56935">
    <property type="entry name" value="Porins"/>
    <property type="match status" value="1"/>
</dbReference>
<dbReference type="InterPro" id="IPR003192">
    <property type="entry name" value="Porin_LamB"/>
</dbReference>
<dbReference type="GO" id="GO:0015288">
    <property type="term" value="F:porin activity"/>
    <property type="evidence" value="ECO:0007669"/>
    <property type="project" value="UniProtKB-KW"/>
</dbReference>
<keyword evidence="3" id="KW-0813">Transport</keyword>
<keyword evidence="12" id="KW-1185">Reference proteome</keyword>
<keyword evidence="6" id="KW-0406">Ion transport</keyword>
<proteinExistence type="inferred from homology"/>
<dbReference type="EMBL" id="BMLT01000012">
    <property type="protein sequence ID" value="GGO87389.1"/>
    <property type="molecule type" value="Genomic_DNA"/>
</dbReference>
<dbReference type="GO" id="GO:0006811">
    <property type="term" value="P:monoatomic ion transport"/>
    <property type="evidence" value="ECO:0007669"/>
    <property type="project" value="UniProtKB-KW"/>
</dbReference>
<evidence type="ECO:0000256" key="3">
    <source>
        <dbReference type="ARBA" id="ARBA00022448"/>
    </source>
</evidence>
<feature type="signal peptide" evidence="10">
    <location>
        <begin position="1"/>
        <end position="17"/>
    </location>
</feature>
<keyword evidence="5" id="KW-0812">Transmembrane</keyword>
<feature type="chain" id="PRO_5037870862" evidence="10">
    <location>
        <begin position="18"/>
        <end position="415"/>
    </location>
</feature>
<reference evidence="11 12" key="1">
    <citation type="journal article" date="2014" name="Int. J. Syst. Evol. Microbiol.">
        <title>Complete genome sequence of Corynebacterium casei LMG S-19264T (=DSM 44701T), isolated from a smear-ripened cheese.</title>
        <authorList>
            <consortium name="US DOE Joint Genome Institute (JGI-PGF)"/>
            <person name="Walter F."/>
            <person name="Albersmeier A."/>
            <person name="Kalinowski J."/>
            <person name="Ruckert C."/>
        </authorList>
    </citation>
    <scope>NUCLEOTIDE SEQUENCE [LARGE SCALE GENOMIC DNA]</scope>
    <source>
        <strain evidence="11 12">CGMCC 1.7286</strain>
    </source>
</reference>
<keyword evidence="9" id="KW-0998">Cell outer membrane</keyword>
<keyword evidence="8" id="KW-0472">Membrane</keyword>
<dbReference type="PANTHER" id="PTHR38762">
    <property type="entry name" value="CRYPTIC OUTER MEMBRANE PORIN BGLH-RELATED"/>
    <property type="match status" value="1"/>
</dbReference>
<evidence type="ECO:0000256" key="2">
    <source>
        <dbReference type="ARBA" id="ARBA00007055"/>
    </source>
</evidence>
<gene>
    <name evidence="11" type="primary">lamB</name>
    <name evidence="11" type="ORF">GCM10011348_40480</name>
</gene>
<accession>A0A918DWV5</accession>
<comment type="similarity">
    <text evidence="2">Belongs to the porin LamB (TC 1.B.3) family.</text>
</comment>
<evidence type="ECO:0000256" key="6">
    <source>
        <dbReference type="ARBA" id="ARBA00023065"/>
    </source>
</evidence>
<keyword evidence="7" id="KW-0626">Porin</keyword>
<keyword evidence="4" id="KW-1134">Transmembrane beta strand</keyword>
<dbReference type="GO" id="GO:0046930">
    <property type="term" value="C:pore complex"/>
    <property type="evidence" value="ECO:0007669"/>
    <property type="project" value="UniProtKB-KW"/>
</dbReference>
<protein>
    <submittedName>
        <fullName evidence="11">Maltoporin</fullName>
    </submittedName>
</protein>
<evidence type="ECO:0000256" key="1">
    <source>
        <dbReference type="ARBA" id="ARBA00004571"/>
    </source>
</evidence>
<evidence type="ECO:0000256" key="7">
    <source>
        <dbReference type="ARBA" id="ARBA00023114"/>
    </source>
</evidence>
<dbReference type="InterPro" id="IPR036998">
    <property type="entry name" value="Porin_LamB_sf"/>
</dbReference>
<dbReference type="PANTHER" id="PTHR38762:SF1">
    <property type="entry name" value="CRYPTIC OUTER MEMBRANE PORIN BGLH-RELATED"/>
    <property type="match status" value="1"/>
</dbReference>